<feature type="region of interest" description="Disordered" evidence="1">
    <location>
        <begin position="147"/>
        <end position="167"/>
    </location>
</feature>
<evidence type="ECO:0000256" key="1">
    <source>
        <dbReference type="SAM" id="MobiDB-lite"/>
    </source>
</evidence>
<proteinExistence type="predicted"/>
<reference evidence="2 3" key="1">
    <citation type="journal article" date="2015" name="Genome Biol.">
        <title>Comparative genomics of Steinernema reveals deeply conserved gene regulatory networks.</title>
        <authorList>
            <person name="Dillman A.R."/>
            <person name="Macchietto M."/>
            <person name="Porter C.F."/>
            <person name="Rogers A."/>
            <person name="Williams B."/>
            <person name="Antoshechkin I."/>
            <person name="Lee M.M."/>
            <person name="Goodwin Z."/>
            <person name="Lu X."/>
            <person name="Lewis E.E."/>
            <person name="Goodrich-Blair H."/>
            <person name="Stock S.P."/>
            <person name="Adams B.J."/>
            <person name="Sternberg P.W."/>
            <person name="Mortazavi A."/>
        </authorList>
    </citation>
    <scope>NUCLEOTIDE SEQUENCE [LARGE SCALE GENOMIC DNA]</scope>
    <source>
        <strain evidence="2 3">ALL</strain>
    </source>
</reference>
<keyword evidence="3" id="KW-1185">Reference proteome</keyword>
<evidence type="ECO:0000313" key="3">
    <source>
        <dbReference type="Proteomes" id="UP000298663"/>
    </source>
</evidence>
<gene>
    <name evidence="2" type="ORF">L596_009623</name>
</gene>
<reference evidence="2 3" key="2">
    <citation type="journal article" date="2019" name="G3 (Bethesda)">
        <title>Hybrid Assembly of the Genome of the Entomopathogenic Nematode Steinernema carpocapsae Identifies the X-Chromosome.</title>
        <authorList>
            <person name="Serra L."/>
            <person name="Macchietto M."/>
            <person name="Macias-Munoz A."/>
            <person name="McGill C.J."/>
            <person name="Rodriguez I.M."/>
            <person name="Rodriguez B."/>
            <person name="Murad R."/>
            <person name="Mortazavi A."/>
        </authorList>
    </citation>
    <scope>NUCLEOTIDE SEQUENCE [LARGE SCALE GENOMIC DNA]</scope>
    <source>
        <strain evidence="2 3">ALL</strain>
    </source>
</reference>
<evidence type="ECO:0000313" key="2">
    <source>
        <dbReference type="EMBL" id="TKR95457.1"/>
    </source>
</evidence>
<dbReference type="Proteomes" id="UP000298663">
    <property type="component" value="Unassembled WGS sequence"/>
</dbReference>
<organism evidence="2 3">
    <name type="scientific">Steinernema carpocapsae</name>
    <name type="common">Entomopathogenic nematode</name>
    <dbReference type="NCBI Taxonomy" id="34508"/>
    <lineage>
        <taxon>Eukaryota</taxon>
        <taxon>Metazoa</taxon>
        <taxon>Ecdysozoa</taxon>
        <taxon>Nematoda</taxon>
        <taxon>Chromadorea</taxon>
        <taxon>Rhabditida</taxon>
        <taxon>Tylenchina</taxon>
        <taxon>Panagrolaimomorpha</taxon>
        <taxon>Strongyloidoidea</taxon>
        <taxon>Steinernematidae</taxon>
        <taxon>Steinernema</taxon>
    </lineage>
</organism>
<dbReference type="EMBL" id="AZBU02000002">
    <property type="protein sequence ID" value="TKR95457.1"/>
    <property type="molecule type" value="Genomic_DNA"/>
</dbReference>
<sequence length="441" mass="49754">MESKDVFTGKACLVCRKANGELFSSAVTEVCISQPYFVSPCHKRPLHFHKTHLVNPKPVILFYHAPLLFAPLVRLYRFFPPPGPEREQSHLTLANLLSKDVKGQSLNHFDPSTNTLVILFLSFSCKMRICLFLLMCALLLGASFSNPPSSKKRDGNPAFSPNTAKEDQSHLTLNRLLSKCKQKKSRDGTCEEYQFEFLCTYYCWCCNATEIGQRPAILSLPYAHLRPKSRLPNHITMDRFGFAERVQHSRNTRSGCESPDRVLRPVAHTVATHIEKQTVDTTAIDAWSPRCLDNCARALVIPRVYSPLFNFGERSVACEAMRHRISPFFVLLFAAAATSKEFCASGDLCDRQYALSSEVPSRISRQTSVSCETPAGTVREQNFCFYAFDVGNPSTEVELFYVGKLRESPCEAPRRRDLRLLLQAGRFSKPEALPGVYEPHD</sequence>
<accession>A0A4U5PFW1</accession>
<protein>
    <submittedName>
        <fullName evidence="2">Uncharacterized protein</fullName>
    </submittedName>
</protein>
<comment type="caution">
    <text evidence="2">The sequence shown here is derived from an EMBL/GenBank/DDBJ whole genome shotgun (WGS) entry which is preliminary data.</text>
</comment>
<name>A0A4U5PFW1_STECR</name>
<dbReference type="AlphaFoldDB" id="A0A4U5PFW1"/>